<dbReference type="Gene3D" id="2.40.50.120">
    <property type="match status" value="1"/>
</dbReference>
<feature type="signal peptide" evidence="2">
    <location>
        <begin position="1"/>
        <end position="33"/>
    </location>
</feature>
<organism evidence="3 4">
    <name type="scientific">Nostocoides veronense</name>
    <dbReference type="NCBI Taxonomy" id="330836"/>
    <lineage>
        <taxon>Bacteria</taxon>
        <taxon>Bacillati</taxon>
        <taxon>Actinomycetota</taxon>
        <taxon>Actinomycetes</taxon>
        <taxon>Micrococcales</taxon>
        <taxon>Intrasporangiaceae</taxon>
        <taxon>Nostocoides</taxon>
    </lineage>
</organism>
<dbReference type="PROSITE" id="PS51257">
    <property type="entry name" value="PROKAR_LIPOPROTEIN"/>
    <property type="match status" value="1"/>
</dbReference>
<accession>A0ABP4XPF8</accession>
<keyword evidence="2" id="KW-0732">Signal</keyword>
<evidence type="ECO:0000256" key="1">
    <source>
        <dbReference type="SAM" id="Phobius"/>
    </source>
</evidence>
<evidence type="ECO:0000313" key="3">
    <source>
        <dbReference type="EMBL" id="GAA1790422.1"/>
    </source>
</evidence>
<dbReference type="Proteomes" id="UP001499938">
    <property type="component" value="Unassembled WGS sequence"/>
</dbReference>
<keyword evidence="1" id="KW-0472">Membrane</keyword>
<dbReference type="SUPFAM" id="SSF50242">
    <property type="entry name" value="TIMP-like"/>
    <property type="match status" value="1"/>
</dbReference>
<sequence>MRARLFAGLARLLAILGLTLLATVGLPASTACACSCATPSAGELIDSVDAIFEGTVTEATDPQGHAKTVRSDRPVILTLAVSKVYKGEVHATTQVTTAAESGSCGYPLPVGSAPTLFARLDANGGLTIAACDQVANVAEASGLLPDGRAPLPGADAAAAPEVGDKASLSYAESALLLTGLAAVAAVAVLALRRRASNGRGRA</sequence>
<evidence type="ECO:0008006" key="5">
    <source>
        <dbReference type="Google" id="ProtNLM"/>
    </source>
</evidence>
<keyword evidence="4" id="KW-1185">Reference proteome</keyword>
<proteinExistence type="predicted"/>
<gene>
    <name evidence="3" type="ORF">GCM10009811_14110</name>
</gene>
<dbReference type="InterPro" id="IPR008993">
    <property type="entry name" value="TIMP-like_OB-fold"/>
</dbReference>
<protein>
    <recommendedName>
        <fullName evidence="5">Tissue inhibitor of metalloproteinase</fullName>
    </recommendedName>
</protein>
<evidence type="ECO:0000256" key="2">
    <source>
        <dbReference type="SAM" id="SignalP"/>
    </source>
</evidence>
<feature type="chain" id="PRO_5045474468" description="Tissue inhibitor of metalloproteinase" evidence="2">
    <location>
        <begin position="34"/>
        <end position="202"/>
    </location>
</feature>
<dbReference type="EMBL" id="BAAAPO010000023">
    <property type="protein sequence ID" value="GAA1790422.1"/>
    <property type="molecule type" value="Genomic_DNA"/>
</dbReference>
<keyword evidence="1" id="KW-0812">Transmembrane</keyword>
<feature type="transmembrane region" description="Helical" evidence="1">
    <location>
        <begin position="174"/>
        <end position="191"/>
    </location>
</feature>
<keyword evidence="1" id="KW-1133">Transmembrane helix</keyword>
<comment type="caution">
    <text evidence="3">The sequence shown here is derived from an EMBL/GenBank/DDBJ whole genome shotgun (WGS) entry which is preliminary data.</text>
</comment>
<name>A0ABP4XPF8_9MICO</name>
<reference evidence="4" key="1">
    <citation type="journal article" date="2019" name="Int. J. Syst. Evol. Microbiol.">
        <title>The Global Catalogue of Microorganisms (GCM) 10K type strain sequencing project: providing services to taxonomists for standard genome sequencing and annotation.</title>
        <authorList>
            <consortium name="The Broad Institute Genomics Platform"/>
            <consortium name="The Broad Institute Genome Sequencing Center for Infectious Disease"/>
            <person name="Wu L."/>
            <person name="Ma J."/>
        </authorList>
    </citation>
    <scope>NUCLEOTIDE SEQUENCE [LARGE SCALE GENOMIC DNA]</scope>
    <source>
        <strain evidence="4">JCM 15592</strain>
    </source>
</reference>
<evidence type="ECO:0000313" key="4">
    <source>
        <dbReference type="Proteomes" id="UP001499938"/>
    </source>
</evidence>
<dbReference type="RefSeq" id="WP_344082930.1">
    <property type="nucleotide sequence ID" value="NZ_BAAAPO010000023.1"/>
</dbReference>